<dbReference type="AlphaFoldDB" id="A0A428QT02"/>
<dbReference type="Pfam" id="PF14737">
    <property type="entry name" value="DUF4470"/>
    <property type="match status" value="1"/>
</dbReference>
<organism evidence="2 3">
    <name type="scientific">Fusarium duplospermum</name>
    <dbReference type="NCBI Taxonomy" id="1325734"/>
    <lineage>
        <taxon>Eukaryota</taxon>
        <taxon>Fungi</taxon>
        <taxon>Dikarya</taxon>
        <taxon>Ascomycota</taxon>
        <taxon>Pezizomycotina</taxon>
        <taxon>Sordariomycetes</taxon>
        <taxon>Hypocreomycetidae</taxon>
        <taxon>Hypocreales</taxon>
        <taxon>Nectriaceae</taxon>
        <taxon>Fusarium</taxon>
        <taxon>Fusarium solani species complex</taxon>
    </lineage>
</organism>
<dbReference type="Proteomes" id="UP000288168">
    <property type="component" value="Unassembled WGS sequence"/>
</dbReference>
<evidence type="ECO:0000259" key="1">
    <source>
        <dbReference type="Pfam" id="PF14737"/>
    </source>
</evidence>
<sequence length="221" mass="25722">MHECWSDFERREPTFRRQGYVAPFARRKNVWGDVPAFDILELAENEGATYDEDLAILFAGKYSPNPLCYFRKHLAITINDNDFEVVARNIILLLTAMFSAKPEDAANRMIHIWYSAFIEQSHLQFLHSVVRPKIDKVCRKLESEDFNHLHSEIFADGLCSRVNIVLPKHSWFALLEYLKVPEGLSLDQARQVRTAATFPVPDHLDYLEHNYYPLLPAQRIC</sequence>
<keyword evidence="3" id="KW-1185">Reference proteome</keyword>
<reference evidence="2 3" key="1">
    <citation type="submission" date="2017-06" db="EMBL/GenBank/DDBJ databases">
        <title>Comparative genomic analysis of Ambrosia Fusariam Clade fungi.</title>
        <authorList>
            <person name="Stajich J.E."/>
            <person name="Carrillo J."/>
            <person name="Kijimoto T."/>
            <person name="Eskalen A."/>
            <person name="O'Donnell K."/>
            <person name="Kasson M."/>
        </authorList>
    </citation>
    <scope>NUCLEOTIDE SEQUENCE [LARGE SCALE GENOMIC DNA]</scope>
    <source>
        <strain evidence="2 3">NRRL62584</strain>
    </source>
</reference>
<evidence type="ECO:0000313" key="2">
    <source>
        <dbReference type="EMBL" id="RSL68405.1"/>
    </source>
</evidence>
<dbReference type="STRING" id="1325734.A0A428QT02"/>
<protein>
    <recommendedName>
        <fullName evidence="1">DUF4470 domain-containing protein</fullName>
    </recommendedName>
</protein>
<dbReference type="InterPro" id="IPR027974">
    <property type="entry name" value="DUF4470"/>
</dbReference>
<evidence type="ECO:0000313" key="3">
    <source>
        <dbReference type="Proteomes" id="UP000288168"/>
    </source>
</evidence>
<feature type="domain" description="DUF4470" evidence="1">
    <location>
        <begin position="31"/>
        <end position="118"/>
    </location>
</feature>
<comment type="caution">
    <text evidence="2">The sequence shown here is derived from an EMBL/GenBank/DDBJ whole genome shotgun (WGS) entry which is preliminary data.</text>
</comment>
<name>A0A428QT02_9HYPO</name>
<proteinExistence type="predicted"/>
<dbReference type="OrthoDB" id="5282002at2759"/>
<dbReference type="EMBL" id="NKCI01000017">
    <property type="protein sequence ID" value="RSL68405.1"/>
    <property type="molecule type" value="Genomic_DNA"/>
</dbReference>
<accession>A0A428QT02</accession>
<gene>
    <name evidence="2" type="ORF">CEP54_002901</name>
</gene>